<protein>
    <recommendedName>
        <fullName evidence="8">Putative zinc-finger domain-containing protein</fullName>
    </recommendedName>
</protein>
<dbReference type="RefSeq" id="WP_052086759.1">
    <property type="nucleotide sequence ID" value="NZ_AP017900.1"/>
</dbReference>
<proteinExistence type="predicted"/>
<dbReference type="InterPro" id="IPR041916">
    <property type="entry name" value="Anti_sigma_zinc_sf"/>
</dbReference>
<keyword evidence="10" id="KW-1185">Reference proteome</keyword>
<keyword evidence="4" id="KW-0805">Transcription regulation</keyword>
<dbReference type="InterPro" id="IPR051474">
    <property type="entry name" value="Anti-sigma-K/W_factor"/>
</dbReference>
<dbReference type="GeneID" id="93370507"/>
<name>A0ABC9Z0F7_9NOCA</name>
<keyword evidence="3 7" id="KW-1133">Transmembrane helix</keyword>
<evidence type="ECO:0000256" key="7">
    <source>
        <dbReference type="SAM" id="Phobius"/>
    </source>
</evidence>
<feature type="transmembrane region" description="Helical" evidence="7">
    <location>
        <begin position="92"/>
        <end position="113"/>
    </location>
</feature>
<gene>
    <name evidence="9" type="ORF">NSK11_contig00100-0004</name>
</gene>
<sequence length="221" mass="22797">MTDPGHEHYRHLLGAYVLGGLDPADRAAVDAHAADCAACRRELAEFSVVPSLLATAEVPREDSPATERPSVALRETLRAVTAARAAQRRRRVAATAGLASAALAAGIALGFVAHPADRPGAPATDRAIALTTASGTSGGTIDLTSKPWGTELHLTLRDLPAGQRLTAMVLGPDGQAEPAATWTTPSVSPIRVTGAVSLRTDTVHRIEIRTDNGTPVAVATG</sequence>
<dbReference type="EMBL" id="BBYQ01000100">
    <property type="protein sequence ID" value="GAP30976.1"/>
    <property type="molecule type" value="Genomic_DNA"/>
</dbReference>
<comment type="subcellular location">
    <subcellularLocation>
        <location evidence="1">Cell membrane</location>
        <topology evidence="1">Single-pass membrane protein</topology>
    </subcellularLocation>
</comment>
<dbReference type="Gene3D" id="1.10.10.1320">
    <property type="entry name" value="Anti-sigma factor, zinc-finger domain"/>
    <property type="match status" value="1"/>
</dbReference>
<keyword evidence="6" id="KW-0804">Transcription</keyword>
<dbReference type="PANTHER" id="PTHR37461:SF1">
    <property type="entry name" value="ANTI-SIGMA-K FACTOR RSKA"/>
    <property type="match status" value="1"/>
</dbReference>
<keyword evidence="2 7" id="KW-0812">Transmembrane</keyword>
<reference evidence="9 10" key="2">
    <citation type="journal article" date="2016" name="Genome Announc.">
        <title>Draft Genome Sequence of Erythromycin- and Oxytetracycline-Sensitive Nocardia seriolae Strain U-1 (NBRC 110359).</title>
        <authorList>
            <person name="Imajoh M."/>
            <person name="Sukeda M."/>
            <person name="Shimizu M."/>
            <person name="Yamane J."/>
            <person name="Ohnishi K."/>
            <person name="Oshima S."/>
        </authorList>
    </citation>
    <scope>NUCLEOTIDE SEQUENCE [LARGE SCALE GENOMIC DNA]</scope>
    <source>
        <strain evidence="9 10">U-1</strain>
    </source>
</reference>
<evidence type="ECO:0000256" key="1">
    <source>
        <dbReference type="ARBA" id="ARBA00004162"/>
    </source>
</evidence>
<comment type="caution">
    <text evidence="9">The sequence shown here is derived from an EMBL/GenBank/DDBJ whole genome shotgun (WGS) entry which is preliminary data.</text>
</comment>
<evidence type="ECO:0000256" key="4">
    <source>
        <dbReference type="ARBA" id="ARBA00023015"/>
    </source>
</evidence>
<feature type="domain" description="Putative zinc-finger" evidence="8">
    <location>
        <begin position="8"/>
        <end position="40"/>
    </location>
</feature>
<evidence type="ECO:0000256" key="5">
    <source>
        <dbReference type="ARBA" id="ARBA00023136"/>
    </source>
</evidence>
<dbReference type="AlphaFoldDB" id="A0ABC9Z0F7"/>
<dbReference type="PANTHER" id="PTHR37461">
    <property type="entry name" value="ANTI-SIGMA-K FACTOR RSKA"/>
    <property type="match status" value="1"/>
</dbReference>
<evidence type="ECO:0000313" key="10">
    <source>
        <dbReference type="Proteomes" id="UP000037179"/>
    </source>
</evidence>
<evidence type="ECO:0000256" key="3">
    <source>
        <dbReference type="ARBA" id="ARBA00022989"/>
    </source>
</evidence>
<dbReference type="Proteomes" id="UP000037179">
    <property type="component" value="Unassembled WGS sequence"/>
</dbReference>
<evidence type="ECO:0000259" key="8">
    <source>
        <dbReference type="Pfam" id="PF13490"/>
    </source>
</evidence>
<accession>A0ABC9Z0F7</accession>
<reference evidence="10" key="1">
    <citation type="submission" date="2015-07" db="EMBL/GenBank/DDBJ databases">
        <title>Nocardia seriolae U-1 whole genome shotgun sequence.</title>
        <authorList>
            <person name="Imajoh M."/>
            <person name="Fukumoto Y."/>
            <person name="Sukeda M."/>
            <person name="Yamane J."/>
            <person name="Yamasaki K."/>
            <person name="Shimizu M."/>
            <person name="Ohnishi K."/>
            <person name="Oshima S."/>
        </authorList>
    </citation>
    <scope>NUCLEOTIDE SEQUENCE [LARGE SCALE GENOMIC DNA]</scope>
    <source>
        <strain evidence="10">U-1</strain>
    </source>
</reference>
<dbReference type="InterPro" id="IPR027383">
    <property type="entry name" value="Znf_put"/>
</dbReference>
<dbReference type="Pfam" id="PF13490">
    <property type="entry name" value="zf-HC2"/>
    <property type="match status" value="1"/>
</dbReference>
<evidence type="ECO:0000256" key="2">
    <source>
        <dbReference type="ARBA" id="ARBA00022692"/>
    </source>
</evidence>
<keyword evidence="5 7" id="KW-0472">Membrane</keyword>
<organism evidence="9 10">
    <name type="scientific">Nocardia seriolae</name>
    <dbReference type="NCBI Taxonomy" id="37332"/>
    <lineage>
        <taxon>Bacteria</taxon>
        <taxon>Bacillati</taxon>
        <taxon>Actinomycetota</taxon>
        <taxon>Actinomycetes</taxon>
        <taxon>Mycobacteriales</taxon>
        <taxon>Nocardiaceae</taxon>
        <taxon>Nocardia</taxon>
    </lineage>
</organism>
<evidence type="ECO:0000256" key="6">
    <source>
        <dbReference type="ARBA" id="ARBA00023163"/>
    </source>
</evidence>
<evidence type="ECO:0000313" key="9">
    <source>
        <dbReference type="EMBL" id="GAP30976.1"/>
    </source>
</evidence>
<dbReference type="GO" id="GO:0005886">
    <property type="term" value="C:plasma membrane"/>
    <property type="evidence" value="ECO:0007669"/>
    <property type="project" value="UniProtKB-SubCell"/>
</dbReference>